<comment type="caution">
    <text evidence="2">The sequence shown here is derived from an EMBL/GenBank/DDBJ whole genome shotgun (WGS) entry which is preliminary data.</text>
</comment>
<evidence type="ECO:0000313" key="3">
    <source>
        <dbReference type="Proteomes" id="UP001153269"/>
    </source>
</evidence>
<dbReference type="AlphaFoldDB" id="A0A9N7Y1Z9"/>
<evidence type="ECO:0000313" key="2">
    <source>
        <dbReference type="EMBL" id="CAB1414855.1"/>
    </source>
</evidence>
<feature type="region of interest" description="Disordered" evidence="1">
    <location>
        <begin position="189"/>
        <end position="210"/>
    </location>
</feature>
<feature type="region of interest" description="Disordered" evidence="1">
    <location>
        <begin position="38"/>
        <end position="103"/>
    </location>
</feature>
<accession>A0A9N7Y1Z9</accession>
<feature type="compositionally biased region" description="Pro residues" evidence="1">
    <location>
        <begin position="38"/>
        <end position="58"/>
    </location>
</feature>
<reference evidence="2" key="1">
    <citation type="submission" date="2020-03" db="EMBL/GenBank/DDBJ databases">
        <authorList>
            <person name="Weist P."/>
        </authorList>
    </citation>
    <scope>NUCLEOTIDE SEQUENCE</scope>
</reference>
<dbReference type="Proteomes" id="UP001153269">
    <property type="component" value="Unassembled WGS sequence"/>
</dbReference>
<dbReference type="EMBL" id="CADEAL010000125">
    <property type="protein sequence ID" value="CAB1414855.1"/>
    <property type="molecule type" value="Genomic_DNA"/>
</dbReference>
<evidence type="ECO:0000256" key="1">
    <source>
        <dbReference type="SAM" id="MobiDB-lite"/>
    </source>
</evidence>
<sequence>MLQKNTVAGGQEDSGIEPATLWFVDDLLYLRSLSLLLNPPPHTLPPPPPPPPPPPSEQPAPHQQLAGNPEPSHSRLAPAPEEAAGKLSNGMRKSTKRQLSQISWRRFREHVQVRMDAPRDCSGNSPLMERREKALLTEKSPRLCHRRVGTLSWENSQPVCDPTRLLCVVLVQNRPAPPLTNITSLARTTTERHGSNYSSRHGNMQRWSPI</sequence>
<organism evidence="2 3">
    <name type="scientific">Pleuronectes platessa</name>
    <name type="common">European plaice</name>
    <dbReference type="NCBI Taxonomy" id="8262"/>
    <lineage>
        <taxon>Eukaryota</taxon>
        <taxon>Metazoa</taxon>
        <taxon>Chordata</taxon>
        <taxon>Craniata</taxon>
        <taxon>Vertebrata</taxon>
        <taxon>Euteleostomi</taxon>
        <taxon>Actinopterygii</taxon>
        <taxon>Neopterygii</taxon>
        <taxon>Teleostei</taxon>
        <taxon>Neoteleostei</taxon>
        <taxon>Acanthomorphata</taxon>
        <taxon>Carangaria</taxon>
        <taxon>Pleuronectiformes</taxon>
        <taxon>Pleuronectoidei</taxon>
        <taxon>Pleuronectidae</taxon>
        <taxon>Pleuronectes</taxon>
    </lineage>
</organism>
<protein>
    <submittedName>
        <fullName evidence="2">Uncharacterized protein</fullName>
    </submittedName>
</protein>
<proteinExistence type="predicted"/>
<feature type="compositionally biased region" description="Polar residues" evidence="1">
    <location>
        <begin position="195"/>
        <end position="210"/>
    </location>
</feature>
<keyword evidence="3" id="KW-1185">Reference proteome</keyword>
<name>A0A9N7Y1Z9_PLEPL</name>
<gene>
    <name evidence="2" type="ORF">PLEPLA_LOCUS2567</name>
</gene>